<dbReference type="eggNOG" id="ENOG5033NY8">
    <property type="taxonomic scope" value="Bacteria"/>
</dbReference>
<organism evidence="1 2">
    <name type="scientific">Desulfosporosinus meridiei (strain ATCC BAA-275 / DSM 13257 / KCTC 12902 / NCIMB 13706 / S10)</name>
    <dbReference type="NCBI Taxonomy" id="768704"/>
    <lineage>
        <taxon>Bacteria</taxon>
        <taxon>Bacillati</taxon>
        <taxon>Bacillota</taxon>
        <taxon>Clostridia</taxon>
        <taxon>Eubacteriales</taxon>
        <taxon>Desulfitobacteriaceae</taxon>
        <taxon>Desulfosporosinus</taxon>
    </lineage>
</organism>
<name>J7J1N4_DESMD</name>
<dbReference type="KEGG" id="dmi:Desmer_4458"/>
<dbReference type="OrthoDB" id="2942695at2"/>
<proteinExistence type="predicted"/>
<keyword evidence="2" id="KW-1185">Reference proteome</keyword>
<accession>J7J1N4</accession>
<reference evidence="2" key="2">
    <citation type="submission" date="2012-08" db="EMBL/GenBank/DDBJ databases">
        <title>Finished genome of Desulfosporosinus meridiei DSM 13257.</title>
        <authorList>
            <person name="Huntemann M."/>
            <person name="Wei C.-L."/>
            <person name="Han J."/>
            <person name="Detter J.C."/>
            <person name="Han C."/>
            <person name="Davenport K."/>
            <person name="Daligault H."/>
            <person name="Erkkila T."/>
            <person name="Gu W."/>
            <person name="Munk A.C.C."/>
            <person name="Teshima H."/>
            <person name="Xu Y."/>
            <person name="Chain P."/>
            <person name="Tapia R."/>
            <person name="Chen A."/>
            <person name="Krypides N."/>
            <person name="Mavromatis K."/>
            <person name="Markowitz V."/>
            <person name="Szeto E."/>
            <person name="Ivanova N."/>
            <person name="Mikhailova N."/>
            <person name="Ovchinnikova G."/>
            <person name="Pagani I."/>
            <person name="Pati A."/>
            <person name="Goodwin L."/>
            <person name="Peters L."/>
            <person name="Pitluck S."/>
            <person name="Woyke T."/>
            <person name="Pester M."/>
            <person name="Spring S."/>
            <person name="Ollivier B."/>
            <person name="Rattei T."/>
            <person name="Klenk H.-P."/>
            <person name="Wagner M."/>
            <person name="Loy A."/>
        </authorList>
    </citation>
    <scope>NUCLEOTIDE SEQUENCE [LARGE SCALE GENOMIC DNA]</scope>
    <source>
        <strain evidence="2">ATCC BAA-275 / DSM 13257 / NCIMB 13706 / S10</strain>
    </source>
</reference>
<dbReference type="RefSeq" id="WP_014905170.1">
    <property type="nucleotide sequence ID" value="NC_018515.1"/>
</dbReference>
<reference evidence="1 2" key="1">
    <citation type="journal article" date="2012" name="J. Bacteriol.">
        <title>Complete genome sequences of Desulfosporosinus orientis DSM765T, Desulfosporosinus youngiae DSM17734T, Desulfosporosinus meridiei DSM13257T, and Desulfosporosinus acidiphilus DSM22704T.</title>
        <authorList>
            <person name="Pester M."/>
            <person name="Brambilla E."/>
            <person name="Alazard D."/>
            <person name="Rattei T."/>
            <person name="Weinmaier T."/>
            <person name="Han J."/>
            <person name="Lucas S."/>
            <person name="Lapidus A."/>
            <person name="Cheng J.F."/>
            <person name="Goodwin L."/>
            <person name="Pitluck S."/>
            <person name="Peters L."/>
            <person name="Ovchinnikova G."/>
            <person name="Teshima H."/>
            <person name="Detter J.C."/>
            <person name="Han C.S."/>
            <person name="Tapia R."/>
            <person name="Land M.L."/>
            <person name="Hauser L."/>
            <person name="Kyrpides N.C."/>
            <person name="Ivanova N.N."/>
            <person name="Pagani I."/>
            <person name="Huntmann M."/>
            <person name="Wei C.L."/>
            <person name="Davenport K.W."/>
            <person name="Daligault H."/>
            <person name="Chain P.S."/>
            <person name="Chen A."/>
            <person name="Mavromatis K."/>
            <person name="Markowitz V."/>
            <person name="Szeto E."/>
            <person name="Mikhailova N."/>
            <person name="Pati A."/>
            <person name="Wagner M."/>
            <person name="Woyke T."/>
            <person name="Ollivier B."/>
            <person name="Klenk H.P."/>
            <person name="Spring S."/>
            <person name="Loy A."/>
        </authorList>
    </citation>
    <scope>NUCLEOTIDE SEQUENCE [LARGE SCALE GENOMIC DNA]</scope>
    <source>
        <strain evidence="2">ATCC BAA-275 / DSM 13257 / NCIMB 13706 / S10</strain>
    </source>
</reference>
<evidence type="ECO:0000313" key="2">
    <source>
        <dbReference type="Proteomes" id="UP000005262"/>
    </source>
</evidence>
<dbReference type="HOGENOM" id="CLU_2057592_0_0_9"/>
<dbReference type="STRING" id="768704.Desmer_4458"/>
<protein>
    <submittedName>
        <fullName evidence="1">Uncharacterized protein</fullName>
    </submittedName>
</protein>
<dbReference type="AlphaFoldDB" id="J7J1N4"/>
<dbReference type="Proteomes" id="UP000005262">
    <property type="component" value="Chromosome"/>
</dbReference>
<evidence type="ECO:0000313" key="1">
    <source>
        <dbReference type="EMBL" id="AFQ46264.1"/>
    </source>
</evidence>
<dbReference type="EMBL" id="CP003629">
    <property type="protein sequence ID" value="AFQ46264.1"/>
    <property type="molecule type" value="Genomic_DNA"/>
</dbReference>
<sequence length="119" mass="13710">MIALRKSLTAFLKTIHPRAYFQEAPSTAVFPYLVFDFQLYPDGEGFELCTLSVDGWSKNPDTTELENLMTSVKTLDKTTVTNPEMAIIFYLENMLPLIDDDKTIKRRQYNFSGKLFRKG</sequence>
<gene>
    <name evidence="1" type="ordered locus">Desmer_4458</name>
</gene>